<dbReference type="Pfam" id="PF05721">
    <property type="entry name" value="PhyH"/>
    <property type="match status" value="1"/>
</dbReference>
<dbReference type="PANTHER" id="PTHR31630">
    <property type="entry name" value="PHYTANOYL-COA DIOXYGENASE-RELATED-RELATED"/>
    <property type="match status" value="1"/>
</dbReference>
<evidence type="ECO:0008006" key="4">
    <source>
        <dbReference type="Google" id="ProtNLM"/>
    </source>
</evidence>
<dbReference type="Proteomes" id="UP001186944">
    <property type="component" value="Unassembled WGS sequence"/>
</dbReference>
<dbReference type="AlphaFoldDB" id="A0AA89BUR9"/>
<evidence type="ECO:0000313" key="2">
    <source>
        <dbReference type="EMBL" id="KAK3088110.1"/>
    </source>
</evidence>
<evidence type="ECO:0000313" key="3">
    <source>
        <dbReference type="Proteomes" id="UP001186944"/>
    </source>
</evidence>
<sequence length="345" mass="40201">MAESIDRTEQGTQGEGTLGGFTREKILAELESKGYVVIPGVVPRDECDKCIAEYKAWLAKFDEHGIEFKQRRSVIQSYRVGHFAPSWRVRLKAKTVFARVWGTEKLLSSIDGIAISQPPEKEGGEFRRERQDWLHLDQGAQRNGLHAYQGAVYLEEQTKDDYCFRVLEKSHKYHSEFFETFPRAIQKTARCEFYKMDVTEKKFYYDKGAELKYVPVPKGGIVLWDSRTVHDNNPPARERTDPNRWRFVVFVSMTPAQWASNDDIRFKKDVYRNMNLTAHWSSQGQTTFKPYNPKYRKRGQDEVSIQYLPPEGRTKEAKQLAGMEPYDFYDDEPNGPDPPIWRSES</sequence>
<feature type="region of interest" description="Disordered" evidence="1">
    <location>
        <begin position="303"/>
        <end position="345"/>
    </location>
</feature>
<evidence type="ECO:0000256" key="1">
    <source>
        <dbReference type="SAM" id="MobiDB-lite"/>
    </source>
</evidence>
<protein>
    <recommendedName>
        <fullName evidence="4">Phytanoyl-CoA dioxygenase</fullName>
    </recommendedName>
</protein>
<comment type="caution">
    <text evidence="2">The sequence shown here is derived from an EMBL/GenBank/DDBJ whole genome shotgun (WGS) entry which is preliminary data.</text>
</comment>
<gene>
    <name evidence="2" type="ORF">FSP39_014803</name>
</gene>
<proteinExistence type="predicted"/>
<organism evidence="2 3">
    <name type="scientific">Pinctada imbricata</name>
    <name type="common">Atlantic pearl-oyster</name>
    <name type="synonym">Pinctada martensii</name>
    <dbReference type="NCBI Taxonomy" id="66713"/>
    <lineage>
        <taxon>Eukaryota</taxon>
        <taxon>Metazoa</taxon>
        <taxon>Spiralia</taxon>
        <taxon>Lophotrochozoa</taxon>
        <taxon>Mollusca</taxon>
        <taxon>Bivalvia</taxon>
        <taxon>Autobranchia</taxon>
        <taxon>Pteriomorphia</taxon>
        <taxon>Pterioida</taxon>
        <taxon>Pterioidea</taxon>
        <taxon>Pteriidae</taxon>
        <taxon>Pinctada</taxon>
    </lineage>
</organism>
<dbReference type="EMBL" id="VSWD01000011">
    <property type="protein sequence ID" value="KAK3088110.1"/>
    <property type="molecule type" value="Genomic_DNA"/>
</dbReference>
<dbReference type="SUPFAM" id="SSF51197">
    <property type="entry name" value="Clavaminate synthase-like"/>
    <property type="match status" value="1"/>
</dbReference>
<accession>A0AA89BUR9</accession>
<dbReference type="InterPro" id="IPR008775">
    <property type="entry name" value="Phytyl_CoA_dOase-like"/>
</dbReference>
<dbReference type="PANTHER" id="PTHR31630:SF6">
    <property type="entry name" value="PHYTANOYL-COA DIOXYGENASE-RELATED"/>
    <property type="match status" value="1"/>
</dbReference>
<keyword evidence="3" id="KW-1185">Reference proteome</keyword>
<dbReference type="Gene3D" id="2.60.120.620">
    <property type="entry name" value="q2cbj1_9rhob like domain"/>
    <property type="match status" value="1"/>
</dbReference>
<reference evidence="2" key="1">
    <citation type="submission" date="2019-08" db="EMBL/GenBank/DDBJ databases">
        <title>The improved chromosome-level genome for the pearl oyster Pinctada fucata martensii using PacBio sequencing and Hi-C.</title>
        <authorList>
            <person name="Zheng Z."/>
        </authorList>
    </citation>
    <scope>NUCLEOTIDE SEQUENCE</scope>
    <source>
        <strain evidence="2">ZZ-2019</strain>
        <tissue evidence="2">Adductor muscle</tissue>
    </source>
</reference>
<name>A0AA89BUR9_PINIB</name>